<sequence length="421" mass="47040">MITDRGSYSISHQAWRLGKLVISCAVLAAGNASAEPRYDPGASDTEIRIGNIMPYSGPASAFGIIGKTMSAYFRMINDKGGINGRKINFISYDDAYSPSRAVEQARRLVEYDEVLAIFAPFGTVSNAAIQRYMNIRHVPQLFVITGASHSADPEHFPWTIGWQPSYRTEARIYADYILRHHPDARIGILHQNDDFGRDYLLGLKDILQDKYEQMVVASLPYEVSEPTIESQIVAIRTAAPDIFIDVATPKFAAQSIRKLAELDWHPVHIVTNISVSVGAVLRPAGLHNAKGILSAGYQMDVTDPQWDSHPGMQHFRAFMAKYYPEADRSESGPLVAFNMSGALVEVIRRCGDDLTHERIMRVATDLDLEIEGYIPGIRIKTSPTDFHPIEQLQMMRFTGERWEWFGPLLDGRTDQAAPSPD</sequence>
<dbReference type="CDD" id="cd06343">
    <property type="entry name" value="PBP1_ABC_ligand_binding-like"/>
    <property type="match status" value="1"/>
</dbReference>
<gene>
    <name evidence="5" type="ORF">B5V03_36710</name>
</gene>
<reference evidence="5 6" key="1">
    <citation type="submission" date="2017-03" db="EMBL/GenBank/DDBJ databases">
        <authorList>
            <person name="Safronova V.I."/>
            <person name="Sazanova A.L."/>
            <person name="Chirak E.R."/>
        </authorList>
    </citation>
    <scope>NUCLEOTIDE SEQUENCE [LARGE SCALE GENOMIC DNA]</scope>
    <source>
        <strain evidence="5 6">Opo-243</strain>
    </source>
</reference>
<evidence type="ECO:0000256" key="1">
    <source>
        <dbReference type="ARBA" id="ARBA00010062"/>
    </source>
</evidence>
<accession>A0A4Q1UNN7</accession>
<dbReference type="AlphaFoldDB" id="A0A4Q1UNN7"/>
<comment type="caution">
    <text evidence="5">The sequence shown here is derived from an EMBL/GenBank/DDBJ whole genome shotgun (WGS) entry which is preliminary data.</text>
</comment>
<feature type="chain" id="PRO_5020670471" evidence="3">
    <location>
        <begin position="35"/>
        <end position="421"/>
    </location>
</feature>
<dbReference type="EMBL" id="MZXW01000053">
    <property type="protein sequence ID" value="RXT35404.1"/>
    <property type="molecule type" value="Genomic_DNA"/>
</dbReference>
<evidence type="ECO:0000256" key="2">
    <source>
        <dbReference type="ARBA" id="ARBA00022729"/>
    </source>
</evidence>
<dbReference type="SUPFAM" id="SSF53822">
    <property type="entry name" value="Periplasmic binding protein-like I"/>
    <property type="match status" value="1"/>
</dbReference>
<evidence type="ECO:0000313" key="5">
    <source>
        <dbReference type="EMBL" id="RXT35404.1"/>
    </source>
</evidence>
<comment type="similarity">
    <text evidence="1">Belongs to the leucine-binding protein family.</text>
</comment>
<dbReference type="Pfam" id="PF13458">
    <property type="entry name" value="Peripla_BP_6"/>
    <property type="match status" value="1"/>
</dbReference>
<dbReference type="PANTHER" id="PTHR47235">
    <property type="entry name" value="BLR6548 PROTEIN"/>
    <property type="match status" value="1"/>
</dbReference>
<keyword evidence="2 3" id="KW-0732">Signal</keyword>
<dbReference type="Gene3D" id="3.40.50.2300">
    <property type="match status" value="2"/>
</dbReference>
<keyword evidence="6" id="KW-1185">Reference proteome</keyword>
<dbReference type="PANTHER" id="PTHR47235:SF1">
    <property type="entry name" value="BLR6548 PROTEIN"/>
    <property type="match status" value="1"/>
</dbReference>
<name>A0A4Q1UNN7_9BRAD</name>
<dbReference type="InterPro" id="IPR028082">
    <property type="entry name" value="Peripla_BP_I"/>
</dbReference>
<feature type="signal peptide" evidence="3">
    <location>
        <begin position="1"/>
        <end position="34"/>
    </location>
</feature>
<protein>
    <submittedName>
        <fullName evidence="5">Branched-chain amino acid ABC transporter substrate-binding protein</fullName>
    </submittedName>
</protein>
<dbReference type="Proteomes" id="UP000290819">
    <property type="component" value="Unassembled WGS sequence"/>
</dbReference>
<evidence type="ECO:0000313" key="6">
    <source>
        <dbReference type="Proteomes" id="UP000290819"/>
    </source>
</evidence>
<proteinExistence type="inferred from homology"/>
<evidence type="ECO:0000259" key="4">
    <source>
        <dbReference type="Pfam" id="PF13458"/>
    </source>
</evidence>
<dbReference type="RefSeq" id="WP_433995370.1">
    <property type="nucleotide sequence ID" value="NZ_MZXW01000053.1"/>
</dbReference>
<organism evidence="5 6">
    <name type="scientific">Bradyrhizobium betae</name>
    <dbReference type="NCBI Taxonomy" id="244734"/>
    <lineage>
        <taxon>Bacteria</taxon>
        <taxon>Pseudomonadati</taxon>
        <taxon>Pseudomonadota</taxon>
        <taxon>Alphaproteobacteria</taxon>
        <taxon>Hyphomicrobiales</taxon>
        <taxon>Nitrobacteraceae</taxon>
        <taxon>Bradyrhizobium</taxon>
    </lineage>
</organism>
<feature type="domain" description="Leucine-binding protein" evidence="4">
    <location>
        <begin position="46"/>
        <end position="398"/>
    </location>
</feature>
<evidence type="ECO:0000256" key="3">
    <source>
        <dbReference type="SAM" id="SignalP"/>
    </source>
</evidence>
<dbReference type="InterPro" id="IPR028081">
    <property type="entry name" value="Leu-bd"/>
</dbReference>